<dbReference type="EMBL" id="PIOD01000002">
    <property type="protein sequence ID" value="RDW21531.1"/>
    <property type="molecule type" value="Genomic_DNA"/>
</dbReference>
<dbReference type="RefSeq" id="WP_115747988.1">
    <property type="nucleotide sequence ID" value="NZ_PIOD01000002.1"/>
</dbReference>
<dbReference type="OrthoDB" id="2721428at2"/>
<organism evidence="1 2">
    <name type="scientific">Oceanobacillus chungangensis</name>
    <dbReference type="NCBI Taxonomy" id="1229152"/>
    <lineage>
        <taxon>Bacteria</taxon>
        <taxon>Bacillati</taxon>
        <taxon>Bacillota</taxon>
        <taxon>Bacilli</taxon>
        <taxon>Bacillales</taxon>
        <taxon>Bacillaceae</taxon>
        <taxon>Oceanobacillus</taxon>
    </lineage>
</organism>
<protein>
    <submittedName>
        <fullName evidence="1">Uncharacterized protein</fullName>
    </submittedName>
</protein>
<evidence type="ECO:0000313" key="1">
    <source>
        <dbReference type="EMBL" id="RDW21531.1"/>
    </source>
</evidence>
<sequence length="72" mass="8535">MNQQEKRLFDLFIKESFNNDVLVRELRLSDAEVVYLQQSFPNAEISCIATTKPQEKRWYKVKLQAAKVPQYV</sequence>
<accession>A0A3D8Q1T1</accession>
<keyword evidence="2" id="KW-1185">Reference proteome</keyword>
<gene>
    <name evidence="1" type="ORF">CWR45_01260</name>
</gene>
<dbReference type="Proteomes" id="UP000256520">
    <property type="component" value="Unassembled WGS sequence"/>
</dbReference>
<comment type="caution">
    <text evidence="1">The sequence shown here is derived from an EMBL/GenBank/DDBJ whole genome shotgun (WGS) entry which is preliminary data.</text>
</comment>
<reference evidence="2" key="1">
    <citation type="submission" date="2017-11" db="EMBL/GenBank/DDBJ databases">
        <authorList>
            <person name="Zhu W."/>
        </authorList>
    </citation>
    <scope>NUCLEOTIDE SEQUENCE [LARGE SCALE GENOMIC DNA]</scope>
    <source>
        <strain evidence="2">CAU 1051</strain>
    </source>
</reference>
<dbReference type="AlphaFoldDB" id="A0A3D8Q1T1"/>
<proteinExistence type="predicted"/>
<name>A0A3D8Q1T1_9BACI</name>
<evidence type="ECO:0000313" key="2">
    <source>
        <dbReference type="Proteomes" id="UP000256520"/>
    </source>
</evidence>